<dbReference type="Proteomes" id="UP000504604">
    <property type="component" value="Linkage group LG6"/>
</dbReference>
<dbReference type="InParanoid" id="A0A6I9TB87"/>
<dbReference type="InterPro" id="IPR055222">
    <property type="entry name" value="PRISE-like_Rossmann-fold"/>
</dbReference>
<organism evidence="2 3">
    <name type="scientific">Sesamum indicum</name>
    <name type="common">Oriental sesame</name>
    <name type="synonym">Sesamum orientale</name>
    <dbReference type="NCBI Taxonomy" id="4182"/>
    <lineage>
        <taxon>Eukaryota</taxon>
        <taxon>Viridiplantae</taxon>
        <taxon>Streptophyta</taxon>
        <taxon>Embryophyta</taxon>
        <taxon>Tracheophyta</taxon>
        <taxon>Spermatophyta</taxon>
        <taxon>Magnoliopsida</taxon>
        <taxon>eudicotyledons</taxon>
        <taxon>Gunneridae</taxon>
        <taxon>Pentapetalae</taxon>
        <taxon>asterids</taxon>
        <taxon>lamiids</taxon>
        <taxon>Lamiales</taxon>
        <taxon>Pedaliaceae</taxon>
        <taxon>Sesamum</taxon>
    </lineage>
</organism>
<keyword evidence="2" id="KW-1185">Reference proteome</keyword>
<dbReference type="PANTHER" id="PTHR32487:SF12">
    <property type="entry name" value="3-OXO-DELTA(4,5)-STEROID 5-BETA-REDUCTASE"/>
    <property type="match status" value="1"/>
</dbReference>
<sequence length="380" mass="42839">MALEDTKYTCVAAIFGVTGLVGKELARMLLATRKWKVYGIARRPDNIEMVRQRPGYHFISCDLLSPLETQAKLPSLLEDITHIFWVTWASQFPLDSSECYEQNKAMMANVLNAVLPNAKALRHVSLQTGTKHYVSLQGNSLGKEVGHYEEKSPRVATGYNFYYALEDLLQDRLPSHKVAWTIHRPGLIMGCSRATLYNFIGSICVYGTICKYLNLPFLFGGTKGCWEEMCIDASDARLVAEQHVWAATSDDPAVQRPGSGQVFNAVNGEPYSWKEIWPAIGAKLGVDGLEKCTFCGDLMFSSAMADKGGVWKEIVAKEGLVRTEMEELANWDFLDILFRCPMKMLATRQKADLMGFKTRYHVLDSILYWIDVMRAEKYIP</sequence>
<accession>A0A6I9TB87</accession>
<dbReference type="SUPFAM" id="SSF51735">
    <property type="entry name" value="NAD(P)-binding Rossmann-fold domains"/>
    <property type="match status" value="1"/>
</dbReference>
<dbReference type="InterPro" id="IPR036291">
    <property type="entry name" value="NAD(P)-bd_dom_sf"/>
</dbReference>
<proteinExistence type="predicted"/>
<dbReference type="Gene3D" id="3.40.50.720">
    <property type="entry name" value="NAD(P)-binding Rossmann-like Domain"/>
    <property type="match status" value="1"/>
</dbReference>
<dbReference type="Pfam" id="PF22917">
    <property type="entry name" value="PRISE"/>
    <property type="match status" value="1"/>
</dbReference>
<dbReference type="RefSeq" id="XP_011080861.1">
    <property type="nucleotide sequence ID" value="XM_011082559.2"/>
</dbReference>
<feature type="domain" description="PRISE-like Rossmann-fold" evidence="1">
    <location>
        <begin position="70"/>
        <end position="380"/>
    </location>
</feature>
<dbReference type="Gramene" id="SIN_1015451.t">
    <property type="protein sequence ID" value="SIN_1015451.t.cds1"/>
    <property type="gene ID" value="SIN_1015451"/>
</dbReference>
<dbReference type="PANTHER" id="PTHR32487">
    <property type="entry name" value="3-OXO-DELTA(4,5)-STEROID 5-BETA-REDUCTASE"/>
    <property type="match status" value="1"/>
</dbReference>
<protein>
    <submittedName>
        <fullName evidence="3">Iridoid synthase</fullName>
    </submittedName>
</protein>
<dbReference type="AlphaFoldDB" id="A0A6I9TB87"/>
<dbReference type="GO" id="GO:0006629">
    <property type="term" value="P:lipid metabolic process"/>
    <property type="evidence" value="ECO:0007669"/>
    <property type="project" value="UniProtKB-ARBA"/>
</dbReference>
<dbReference type="OrthoDB" id="1731983at2759"/>
<dbReference type="KEGG" id="sind:105164016"/>
<evidence type="ECO:0000313" key="3">
    <source>
        <dbReference type="RefSeq" id="XP_011080861.1"/>
    </source>
</evidence>
<evidence type="ECO:0000259" key="1">
    <source>
        <dbReference type="Pfam" id="PF22917"/>
    </source>
</evidence>
<evidence type="ECO:0000313" key="2">
    <source>
        <dbReference type="Proteomes" id="UP000504604"/>
    </source>
</evidence>
<gene>
    <name evidence="3" type="primary">LOC105164016</name>
</gene>
<reference evidence="3" key="1">
    <citation type="submission" date="2025-08" db="UniProtKB">
        <authorList>
            <consortium name="RefSeq"/>
        </authorList>
    </citation>
    <scope>IDENTIFICATION</scope>
</reference>
<dbReference type="CDD" id="cd08948">
    <property type="entry name" value="5beta-POR_like_SDR_a"/>
    <property type="match status" value="1"/>
</dbReference>
<dbReference type="GeneID" id="105164016"/>
<dbReference type="GO" id="GO:0016627">
    <property type="term" value="F:oxidoreductase activity, acting on the CH-CH group of donors"/>
    <property type="evidence" value="ECO:0007669"/>
    <property type="project" value="UniProtKB-ARBA"/>
</dbReference>
<name>A0A6I9TB87_SESIN</name>